<feature type="transmembrane region" description="Helical" evidence="1">
    <location>
        <begin position="201"/>
        <end position="220"/>
    </location>
</feature>
<accession>A0A136M083</accession>
<proteinExistence type="predicted"/>
<dbReference type="Gene3D" id="3.30.70.1440">
    <property type="entry name" value="Multidrug efflux transporter AcrB pore domain"/>
    <property type="match status" value="1"/>
</dbReference>
<dbReference type="EMBL" id="JYNZ01000002">
    <property type="protein sequence ID" value="KXK27303.1"/>
    <property type="molecule type" value="Genomic_DNA"/>
</dbReference>
<dbReference type="GO" id="GO:0042910">
    <property type="term" value="F:xenobiotic transmembrane transporter activity"/>
    <property type="evidence" value="ECO:0007669"/>
    <property type="project" value="TreeGrafter"/>
</dbReference>
<dbReference type="AlphaFoldDB" id="A0A136M083"/>
<dbReference type="PANTHER" id="PTHR32063:SF0">
    <property type="entry name" value="SWARMING MOTILITY PROTEIN SWRC"/>
    <property type="match status" value="1"/>
</dbReference>
<dbReference type="STRING" id="1617426.TR69_WS6001000178"/>
<sequence length="229" mass="24715">MSVNYFGADSTSATLSIELTEMGTRPVSAEITDDLEDVFADYDRVSVKVVQSSAGPPVSDYPFAMQVFSEDPAVLAGATGELADFIRDIDLSSENEVTEVAVFNLETLTKLDGRRFAEVKAKFSNPEDSAGLLEIQEQVTAEFDEGRLEDLNLESDALGFDFGQESENLSSFQSAAFALIVALIAMYGLLVLQFNSFLQPVLVFLAIPFSFVGLFPGLVLTGNASAFLS</sequence>
<feature type="transmembrane region" description="Helical" evidence="1">
    <location>
        <begin position="175"/>
        <end position="194"/>
    </location>
</feature>
<keyword evidence="1" id="KW-0812">Transmembrane</keyword>
<dbReference type="Pfam" id="PF00873">
    <property type="entry name" value="ACR_tran"/>
    <property type="match status" value="1"/>
</dbReference>
<evidence type="ECO:0000313" key="2">
    <source>
        <dbReference type="EMBL" id="KXK27303.1"/>
    </source>
</evidence>
<name>A0A136M083_9BACT</name>
<protein>
    <submittedName>
        <fullName evidence="2">AcrB/AcrD/AcrF family protein</fullName>
    </submittedName>
</protein>
<organism evidence="2 3">
    <name type="scientific">candidate division WS6 bacterium OLB20</name>
    <dbReference type="NCBI Taxonomy" id="1617426"/>
    <lineage>
        <taxon>Bacteria</taxon>
        <taxon>Candidatus Dojkabacteria</taxon>
    </lineage>
</organism>
<comment type="caution">
    <text evidence="2">The sequence shown here is derived from an EMBL/GenBank/DDBJ whole genome shotgun (WGS) entry which is preliminary data.</text>
</comment>
<dbReference type="PANTHER" id="PTHR32063">
    <property type="match status" value="1"/>
</dbReference>
<dbReference type="InterPro" id="IPR001036">
    <property type="entry name" value="Acrflvin-R"/>
</dbReference>
<evidence type="ECO:0000256" key="1">
    <source>
        <dbReference type="SAM" id="Phobius"/>
    </source>
</evidence>
<keyword evidence="1" id="KW-0472">Membrane</keyword>
<reference evidence="2 3" key="1">
    <citation type="submission" date="2015-02" db="EMBL/GenBank/DDBJ databases">
        <title>Improved understanding of the partial-nitritation anammox process through 23 genomes representing the majority of the microbial community.</title>
        <authorList>
            <person name="Speth D.R."/>
            <person name="In T Zandt M."/>
            <person name="Guerrero Cruz S."/>
            <person name="Jetten M.S."/>
            <person name="Dutilh B.E."/>
        </authorList>
    </citation>
    <scope>NUCLEOTIDE SEQUENCE [LARGE SCALE GENOMIC DNA]</scope>
    <source>
        <strain evidence="2">OLB20</strain>
    </source>
</reference>
<dbReference type="SUPFAM" id="SSF82866">
    <property type="entry name" value="Multidrug efflux transporter AcrB transmembrane domain"/>
    <property type="match status" value="1"/>
</dbReference>
<dbReference type="GO" id="GO:0005886">
    <property type="term" value="C:plasma membrane"/>
    <property type="evidence" value="ECO:0007669"/>
    <property type="project" value="TreeGrafter"/>
</dbReference>
<evidence type="ECO:0000313" key="3">
    <source>
        <dbReference type="Proteomes" id="UP000070457"/>
    </source>
</evidence>
<keyword evidence="1" id="KW-1133">Transmembrane helix</keyword>
<dbReference type="Gene3D" id="1.20.1640.10">
    <property type="entry name" value="Multidrug efflux transporter AcrB transmembrane domain"/>
    <property type="match status" value="1"/>
</dbReference>
<dbReference type="Proteomes" id="UP000070457">
    <property type="component" value="Unassembled WGS sequence"/>
</dbReference>
<gene>
    <name evidence="2" type="ORF">TR69_WS6001000178</name>
</gene>